<name>A0ABD6E6X7_9BILA</name>
<dbReference type="AlphaFoldDB" id="A0ABD6E6X7"/>
<evidence type="ECO:0000313" key="13">
    <source>
        <dbReference type="Proteomes" id="UP001608902"/>
    </source>
</evidence>
<protein>
    <submittedName>
        <fullName evidence="12">Uncharacterized protein</fullName>
    </submittedName>
</protein>
<dbReference type="CDD" id="cd15541">
    <property type="entry name" value="PHD_TIF1_like"/>
    <property type="match status" value="1"/>
</dbReference>
<dbReference type="InterPro" id="IPR001965">
    <property type="entry name" value="Znf_PHD"/>
</dbReference>
<keyword evidence="13" id="KW-1185">Reference proteome</keyword>
<evidence type="ECO:0000259" key="11">
    <source>
        <dbReference type="PROSITE" id="PS50016"/>
    </source>
</evidence>
<keyword evidence="2" id="KW-0479">Metal-binding</keyword>
<dbReference type="InterPro" id="IPR036427">
    <property type="entry name" value="Bromodomain-like_sf"/>
</dbReference>
<dbReference type="InterPro" id="IPR019787">
    <property type="entry name" value="Znf_PHD-finger"/>
</dbReference>
<dbReference type="PANTHER" id="PTHR45915">
    <property type="entry name" value="TRANSCRIPTION INTERMEDIARY FACTOR"/>
    <property type="match status" value="1"/>
</dbReference>
<reference evidence="12 13" key="1">
    <citation type="submission" date="2024-08" db="EMBL/GenBank/DDBJ databases">
        <title>Gnathostoma spinigerum genome.</title>
        <authorList>
            <person name="Gonzalez-Bertolin B."/>
            <person name="Monzon S."/>
            <person name="Zaballos A."/>
            <person name="Jimenez P."/>
            <person name="Dekumyoy P."/>
            <person name="Varona S."/>
            <person name="Cuesta I."/>
            <person name="Sumanam S."/>
            <person name="Adisakwattana P."/>
            <person name="Gasser R.B."/>
            <person name="Hernandez-Gonzalez A."/>
            <person name="Young N.D."/>
            <person name="Perteguer M.J."/>
        </authorList>
    </citation>
    <scope>NUCLEOTIDE SEQUENCE [LARGE SCALE GENOMIC DNA]</scope>
    <source>
        <strain evidence="12">AL3</strain>
        <tissue evidence="12">Liver</tissue>
    </source>
</reference>
<feature type="region of interest" description="Disordered" evidence="9">
    <location>
        <begin position="595"/>
        <end position="618"/>
    </location>
</feature>
<dbReference type="Proteomes" id="UP001608902">
    <property type="component" value="Unassembled WGS sequence"/>
</dbReference>
<evidence type="ECO:0000256" key="7">
    <source>
        <dbReference type="PROSITE-ProRule" id="PRU00035"/>
    </source>
</evidence>
<dbReference type="GO" id="GO:0005634">
    <property type="term" value="C:nucleus"/>
    <property type="evidence" value="ECO:0007669"/>
    <property type="project" value="UniProtKB-SubCell"/>
</dbReference>
<dbReference type="GO" id="GO:0008270">
    <property type="term" value="F:zinc ion binding"/>
    <property type="evidence" value="ECO:0007669"/>
    <property type="project" value="UniProtKB-KW"/>
</dbReference>
<dbReference type="InterPro" id="IPR011011">
    <property type="entry name" value="Znf_FYVE_PHD"/>
</dbReference>
<dbReference type="SUPFAM" id="SSF57903">
    <property type="entry name" value="FYVE/PHD zinc finger"/>
    <property type="match status" value="1"/>
</dbReference>
<comment type="subcellular location">
    <subcellularLocation>
        <location evidence="1">Nucleus</location>
    </subcellularLocation>
</comment>
<feature type="domain" description="PHD-type" evidence="11">
    <location>
        <begin position="662"/>
        <end position="717"/>
    </location>
</feature>
<organism evidence="12 13">
    <name type="scientific">Gnathostoma spinigerum</name>
    <dbReference type="NCBI Taxonomy" id="75299"/>
    <lineage>
        <taxon>Eukaryota</taxon>
        <taxon>Metazoa</taxon>
        <taxon>Ecdysozoa</taxon>
        <taxon>Nematoda</taxon>
        <taxon>Chromadorea</taxon>
        <taxon>Rhabditida</taxon>
        <taxon>Spirurina</taxon>
        <taxon>Gnathostomatomorpha</taxon>
        <taxon>Gnathostomatoidea</taxon>
        <taxon>Gnathostomatidae</taxon>
        <taxon>Gnathostoma</taxon>
    </lineage>
</organism>
<evidence type="ECO:0000256" key="6">
    <source>
        <dbReference type="ARBA" id="ARBA00023242"/>
    </source>
</evidence>
<dbReference type="InterPro" id="IPR013083">
    <property type="entry name" value="Znf_RING/FYVE/PHD"/>
</dbReference>
<dbReference type="PROSITE" id="PS50016">
    <property type="entry name" value="ZF_PHD_2"/>
    <property type="match status" value="1"/>
</dbReference>
<evidence type="ECO:0000256" key="3">
    <source>
        <dbReference type="ARBA" id="ARBA00022771"/>
    </source>
</evidence>
<comment type="caution">
    <text evidence="12">The sequence shown here is derived from an EMBL/GenBank/DDBJ whole genome shotgun (WGS) entry which is preliminary data.</text>
</comment>
<evidence type="ECO:0000256" key="4">
    <source>
        <dbReference type="ARBA" id="ARBA00022833"/>
    </source>
</evidence>
<keyword evidence="5 7" id="KW-0103">Bromodomain</keyword>
<feature type="domain" description="Bromo" evidence="10">
    <location>
        <begin position="744"/>
        <end position="816"/>
    </location>
</feature>
<evidence type="ECO:0000256" key="2">
    <source>
        <dbReference type="ARBA" id="ARBA00022723"/>
    </source>
</evidence>
<evidence type="ECO:0000256" key="9">
    <source>
        <dbReference type="SAM" id="MobiDB-lite"/>
    </source>
</evidence>
<evidence type="ECO:0000259" key="10">
    <source>
        <dbReference type="PROSITE" id="PS50014"/>
    </source>
</evidence>
<dbReference type="InterPro" id="IPR001487">
    <property type="entry name" value="Bromodomain"/>
</dbReference>
<gene>
    <name evidence="12" type="ORF">AB6A40_002507</name>
</gene>
<dbReference type="SUPFAM" id="SSF47370">
    <property type="entry name" value="Bromodomain"/>
    <property type="match status" value="1"/>
</dbReference>
<proteinExistence type="predicted"/>
<dbReference type="Gene3D" id="3.30.40.10">
    <property type="entry name" value="Zinc/RING finger domain, C3HC4 (zinc finger)"/>
    <property type="match status" value="1"/>
</dbReference>
<sequence>MHIFEVCDVCGARLRAFGPGCGRSDETSYLLPCMHVLCSQCKLRCEQLALNSAVIKCSLCLHICSKANVFAVPDESRCRMSVFSGCQSAVCPDKQPASVICRVCNEALCVPCSHAHRRVTATSQHELSLIDPVVLSPPHSLCDHHPGLPIAGLCICGKCVCTKCIESPEHYGHKQSSIFSLQRVPFNAQDSLASFIKEAAALESCLSAIKSRKNELHKGICNLHLEIGNDFVQLVEGLMRRMNDLRKNLNYVHEVKTAEYDRIEADLNFLKLKCARFINFISHIKDFDEPVSTGLCKNFLQASVATFEDSKVRNQRNLSRIQTNSRVQFRSDLSSLLHALANWGRILADLNEDLESVECEPTPVNFKYFNAPIYDLRASLRYRMIDSIRCVDLKPQSSNIPLSHATMAQQQRNSSQYIQRPASLLSHLPVQRFHNEAITGYEKAAVERFLQESPVQGSSTHRVGDSVCGSMDIPSPLILRSSSHRDTYDRHYPSHGLISYAVKSVNDAGCNLSTPMMQQSYGEVRFSLQGVMNDSLTVGGNSSCSSRSVMSSTASVNTHEITANELCKMKMVPCVIDHASLSSASPRVANQSDALFARNNPSPPPKDPEPASIRSPLKMKTKNSVGRESCYIGVFDSNTTTVTTSCSAEDTAAANSDASRWDDYCYVCQQGCDDITGSLGCCAVCPRVYHNSCHIPAIKDLMENLPDDWKCSLCVEAESMASDRDLMESYERLICAKVLLSCFKNYADAAPFAIPVSRSVREYYAIIKSPMDFNTVAQKLREDEIDGFRSVSEFISAMNLVFENCSTYNPPTSEIAVAGRNVYQCYSSAVCEYMPCMKSNVWLYINKYSESRNNMILQRNFVTHPSSSRRSRERTREENETSTKKGRREVKSEFDS</sequence>
<dbReference type="SMART" id="SM00249">
    <property type="entry name" value="PHD"/>
    <property type="match status" value="1"/>
</dbReference>
<evidence type="ECO:0000256" key="1">
    <source>
        <dbReference type="ARBA" id="ARBA00004123"/>
    </source>
</evidence>
<keyword evidence="4" id="KW-0862">Zinc</keyword>
<dbReference type="Gene3D" id="3.30.160.60">
    <property type="entry name" value="Classic Zinc Finger"/>
    <property type="match status" value="1"/>
</dbReference>
<feature type="region of interest" description="Disordered" evidence="9">
    <location>
        <begin position="859"/>
        <end position="896"/>
    </location>
</feature>
<keyword evidence="6" id="KW-0539">Nucleus</keyword>
<dbReference type="Gene3D" id="1.20.920.10">
    <property type="entry name" value="Bromodomain-like"/>
    <property type="match status" value="1"/>
</dbReference>
<feature type="compositionally biased region" description="Basic and acidic residues" evidence="9">
    <location>
        <begin position="874"/>
        <end position="896"/>
    </location>
</feature>
<dbReference type="Pfam" id="PF00439">
    <property type="entry name" value="Bromodomain"/>
    <property type="match status" value="1"/>
</dbReference>
<evidence type="ECO:0000313" key="12">
    <source>
        <dbReference type="EMBL" id="MFH4975798.1"/>
    </source>
</evidence>
<evidence type="ECO:0000256" key="5">
    <source>
        <dbReference type="ARBA" id="ARBA00023117"/>
    </source>
</evidence>
<dbReference type="SMART" id="SM00297">
    <property type="entry name" value="BROMO"/>
    <property type="match status" value="1"/>
</dbReference>
<evidence type="ECO:0000256" key="8">
    <source>
        <dbReference type="PROSITE-ProRule" id="PRU00146"/>
    </source>
</evidence>
<dbReference type="EMBL" id="JBGFUD010001131">
    <property type="protein sequence ID" value="MFH4975798.1"/>
    <property type="molecule type" value="Genomic_DNA"/>
</dbReference>
<accession>A0ABD6E6X7</accession>
<dbReference type="PROSITE" id="PS50014">
    <property type="entry name" value="BROMODOMAIN_2"/>
    <property type="match status" value="1"/>
</dbReference>
<keyword evidence="3 8" id="KW-0863">Zinc-finger</keyword>
<dbReference type="PANTHER" id="PTHR45915:SF6">
    <property type="entry name" value="E3 UBIQUITIN-PROTEIN LIGASE TRIM33"/>
    <property type="match status" value="1"/>
</dbReference>